<dbReference type="EMBL" id="OX459960">
    <property type="protein sequence ID" value="CAI9165673.1"/>
    <property type="molecule type" value="Genomic_DNA"/>
</dbReference>
<evidence type="ECO:0000313" key="2">
    <source>
        <dbReference type="EMBL" id="CAI9165673.1"/>
    </source>
</evidence>
<reference evidence="2" key="1">
    <citation type="submission" date="2023-04" db="EMBL/GenBank/DDBJ databases">
        <authorList>
            <consortium name="ELIXIR-Norway"/>
        </authorList>
    </citation>
    <scope>NUCLEOTIDE SEQUENCE [LARGE SCALE GENOMIC DNA]</scope>
</reference>
<feature type="region of interest" description="Disordered" evidence="1">
    <location>
        <begin position="1"/>
        <end position="53"/>
    </location>
</feature>
<gene>
    <name evidence="2" type="ORF">MRATA1EN1_LOCUS14635</name>
</gene>
<evidence type="ECO:0000256" key="1">
    <source>
        <dbReference type="SAM" id="MobiDB-lite"/>
    </source>
</evidence>
<feature type="compositionally biased region" description="Basic and acidic residues" evidence="1">
    <location>
        <begin position="1"/>
        <end position="22"/>
    </location>
</feature>
<name>A0ABN8YWD9_RANTA</name>
<keyword evidence="3" id="KW-1185">Reference proteome</keyword>
<proteinExistence type="predicted"/>
<sequence>MREQAESIVMETEKEGRADMKARRAGSPSCGHRERAGNVRSAPRHGATVGRPERLCRTLPCARSTTPLSRKSPDTETYAKSAEGLKAAWGSSPETRWGGAPGSVQPFGRLTVCKEGLPAAGLAPSPPSKPLPPSAVPVCGRITRLDWFLTPRLLAAWPDSSFRFVCVNRDQVRWAETTEVAMQAVFPMWGTGSQT</sequence>
<accession>A0ABN8YWD9</accession>
<evidence type="ECO:0000313" key="3">
    <source>
        <dbReference type="Proteomes" id="UP001176941"/>
    </source>
</evidence>
<dbReference type="Proteomes" id="UP001176941">
    <property type="component" value="Chromosome 24"/>
</dbReference>
<organism evidence="2 3">
    <name type="scientific">Rangifer tarandus platyrhynchus</name>
    <name type="common">Svalbard reindeer</name>
    <dbReference type="NCBI Taxonomy" id="3082113"/>
    <lineage>
        <taxon>Eukaryota</taxon>
        <taxon>Metazoa</taxon>
        <taxon>Chordata</taxon>
        <taxon>Craniata</taxon>
        <taxon>Vertebrata</taxon>
        <taxon>Euteleostomi</taxon>
        <taxon>Mammalia</taxon>
        <taxon>Eutheria</taxon>
        <taxon>Laurasiatheria</taxon>
        <taxon>Artiodactyla</taxon>
        <taxon>Ruminantia</taxon>
        <taxon>Pecora</taxon>
        <taxon>Cervidae</taxon>
        <taxon>Odocoileinae</taxon>
        <taxon>Rangifer</taxon>
    </lineage>
</organism>
<protein>
    <submittedName>
        <fullName evidence="2">Uncharacterized protein</fullName>
    </submittedName>
</protein>